<feature type="transmembrane region" description="Helical" evidence="9">
    <location>
        <begin position="65"/>
        <end position="86"/>
    </location>
</feature>
<dbReference type="AlphaFoldDB" id="A0AAN9BDA4"/>
<dbReference type="Pfam" id="PF15190">
    <property type="entry name" value="TMEM251"/>
    <property type="match status" value="1"/>
</dbReference>
<reference evidence="10 11" key="1">
    <citation type="submission" date="2024-02" db="EMBL/GenBank/DDBJ databases">
        <title>Chromosome-scale genome assembly of the rough periwinkle Littorina saxatilis.</title>
        <authorList>
            <person name="De Jode A."/>
            <person name="Faria R."/>
            <person name="Formenti G."/>
            <person name="Sims Y."/>
            <person name="Smith T.P."/>
            <person name="Tracey A."/>
            <person name="Wood J.M.D."/>
            <person name="Zagrodzka Z.B."/>
            <person name="Johannesson K."/>
            <person name="Butlin R.K."/>
            <person name="Leder E.H."/>
        </authorList>
    </citation>
    <scope>NUCLEOTIDE SEQUENCE [LARGE SCALE GENOMIC DNA]</scope>
    <source>
        <strain evidence="10">Snail1</strain>
        <tissue evidence="10">Muscle</tissue>
    </source>
</reference>
<evidence type="ECO:0000256" key="9">
    <source>
        <dbReference type="SAM" id="Phobius"/>
    </source>
</evidence>
<evidence type="ECO:0000256" key="4">
    <source>
        <dbReference type="ARBA" id="ARBA00023034"/>
    </source>
</evidence>
<dbReference type="InterPro" id="IPR028024">
    <property type="entry name" value="LYSET"/>
</dbReference>
<comment type="subcellular location">
    <subcellularLocation>
        <location evidence="1">Golgi apparatus membrane</location>
        <topology evidence="1">Multi-pass membrane protein</topology>
    </subcellularLocation>
</comment>
<comment type="caution">
    <text evidence="10">The sequence shown here is derived from an EMBL/GenBank/DDBJ whole genome shotgun (WGS) entry which is preliminary data.</text>
</comment>
<dbReference type="EMBL" id="JBAMIC010000008">
    <property type="protein sequence ID" value="KAK7103898.1"/>
    <property type="molecule type" value="Genomic_DNA"/>
</dbReference>
<evidence type="ECO:0000256" key="1">
    <source>
        <dbReference type="ARBA" id="ARBA00004653"/>
    </source>
</evidence>
<dbReference type="PANTHER" id="PTHR31925">
    <property type="entry name" value="TRANSMEMBRANE PROTEIN 251"/>
    <property type="match status" value="1"/>
</dbReference>
<feature type="transmembrane region" description="Helical" evidence="9">
    <location>
        <begin position="7"/>
        <end position="27"/>
    </location>
</feature>
<protein>
    <recommendedName>
        <fullName evidence="7">Lysosomal enzyme trafficking factor</fullName>
    </recommendedName>
    <alternativeName>
        <fullName evidence="8">Transmembrane protein 251</fullName>
    </alternativeName>
</protein>
<evidence type="ECO:0000256" key="6">
    <source>
        <dbReference type="ARBA" id="ARBA00034485"/>
    </source>
</evidence>
<evidence type="ECO:0000256" key="3">
    <source>
        <dbReference type="ARBA" id="ARBA00022989"/>
    </source>
</evidence>
<evidence type="ECO:0000256" key="8">
    <source>
        <dbReference type="ARBA" id="ARBA00034557"/>
    </source>
</evidence>
<dbReference type="GO" id="GO:0000139">
    <property type="term" value="C:Golgi membrane"/>
    <property type="evidence" value="ECO:0007669"/>
    <property type="project" value="UniProtKB-SubCell"/>
</dbReference>
<organism evidence="10 11">
    <name type="scientific">Littorina saxatilis</name>
    <dbReference type="NCBI Taxonomy" id="31220"/>
    <lineage>
        <taxon>Eukaryota</taxon>
        <taxon>Metazoa</taxon>
        <taxon>Spiralia</taxon>
        <taxon>Lophotrochozoa</taxon>
        <taxon>Mollusca</taxon>
        <taxon>Gastropoda</taxon>
        <taxon>Caenogastropoda</taxon>
        <taxon>Littorinimorpha</taxon>
        <taxon>Littorinoidea</taxon>
        <taxon>Littorinidae</taxon>
        <taxon>Littorina</taxon>
    </lineage>
</organism>
<evidence type="ECO:0000313" key="10">
    <source>
        <dbReference type="EMBL" id="KAK7103898.1"/>
    </source>
</evidence>
<dbReference type="PANTHER" id="PTHR31925:SF1">
    <property type="entry name" value="LYSOSOMAL ENZYME TRAFFICKING FACTOR"/>
    <property type="match status" value="1"/>
</dbReference>
<keyword evidence="11" id="KW-1185">Reference proteome</keyword>
<keyword evidence="5 9" id="KW-0472">Membrane</keyword>
<gene>
    <name evidence="10" type="ORF">V1264_018703</name>
</gene>
<accession>A0AAN9BDA4</accession>
<evidence type="ECO:0000256" key="7">
    <source>
        <dbReference type="ARBA" id="ARBA00034539"/>
    </source>
</evidence>
<evidence type="ECO:0000313" key="11">
    <source>
        <dbReference type="Proteomes" id="UP001374579"/>
    </source>
</evidence>
<comment type="similarity">
    <text evidence="6">Belongs to the LYSET family.</text>
</comment>
<keyword evidence="3 9" id="KW-1133">Transmembrane helix</keyword>
<keyword evidence="2 9" id="KW-0812">Transmembrane</keyword>
<evidence type="ECO:0000256" key="2">
    <source>
        <dbReference type="ARBA" id="ARBA00022692"/>
    </source>
</evidence>
<sequence>MKFRQRIAWLAVLVYLAASFGFVYYIFEINDHFNSYAVDHVRTYHGEGMDVFVFSMWHHAADIPLALWLLIFLLPYLQVFGMLLAWTRAEPWRSTAFQWPGIIFHKWKKLYRHLTRRGGSKAINSTVVFNGHVVIDT</sequence>
<proteinExistence type="inferred from homology"/>
<keyword evidence="4" id="KW-0333">Golgi apparatus</keyword>
<dbReference type="Proteomes" id="UP001374579">
    <property type="component" value="Unassembled WGS sequence"/>
</dbReference>
<evidence type="ECO:0000256" key="5">
    <source>
        <dbReference type="ARBA" id="ARBA00023136"/>
    </source>
</evidence>
<name>A0AAN9BDA4_9CAEN</name>